<dbReference type="InterPro" id="IPR003647">
    <property type="entry name" value="Intron_nuc_1_rpt"/>
</dbReference>
<keyword evidence="2" id="KW-1185">Reference proteome</keyword>
<dbReference type="EMBL" id="FNGW01000014">
    <property type="protein sequence ID" value="SDM53957.1"/>
    <property type="molecule type" value="Genomic_DNA"/>
</dbReference>
<evidence type="ECO:0000313" key="1">
    <source>
        <dbReference type="EMBL" id="SDM53957.1"/>
    </source>
</evidence>
<sequence length="194" mass="21909">MKGLKRQDTNFNKSIGPNMLTDDPIMKNYIALAKCIGGVVIDGEIKYPSISQACSAYKLYDSSQQITESGEVKETTTTKAIFKIENVTTGEVVEVKGGKAVCDLIGIKRGSISYYTNKGFKYKGTYLISRIDKYKNLRASRMRRIKITNIENGDIKEFKTIKDAAEYLERAEATLHYHISRKSVTNNHRIEYAD</sequence>
<evidence type="ECO:0008006" key="3">
    <source>
        <dbReference type="Google" id="ProtNLM"/>
    </source>
</evidence>
<organism evidence="1 2">
    <name type="scientific">Romboutsia lituseburensis DSM 797</name>
    <dbReference type="NCBI Taxonomy" id="1121325"/>
    <lineage>
        <taxon>Bacteria</taxon>
        <taxon>Bacillati</taxon>
        <taxon>Bacillota</taxon>
        <taxon>Clostridia</taxon>
        <taxon>Peptostreptococcales</taxon>
        <taxon>Peptostreptococcaceae</taxon>
        <taxon>Romboutsia</taxon>
    </lineage>
</organism>
<gene>
    <name evidence="1" type="ORF">SAMN04515677_11457</name>
</gene>
<dbReference type="STRING" id="1121325.SAMN04515677_11457"/>
<protein>
    <recommendedName>
        <fullName evidence="3">NUMOD1 domain-containing protein</fullName>
    </recommendedName>
</protein>
<evidence type="ECO:0000313" key="2">
    <source>
        <dbReference type="Proteomes" id="UP000199068"/>
    </source>
</evidence>
<dbReference type="SMART" id="SM00497">
    <property type="entry name" value="IENR1"/>
    <property type="match status" value="2"/>
</dbReference>
<proteinExistence type="predicted"/>
<name>A0A1G9U1U2_9FIRM</name>
<dbReference type="AlphaFoldDB" id="A0A1G9U1U2"/>
<dbReference type="RefSeq" id="WP_092727739.1">
    <property type="nucleotide sequence ID" value="NZ_FNGW01000014.1"/>
</dbReference>
<accession>A0A1G9U1U2</accession>
<dbReference type="Proteomes" id="UP000199068">
    <property type="component" value="Unassembled WGS sequence"/>
</dbReference>
<reference evidence="1 2" key="1">
    <citation type="submission" date="2016-10" db="EMBL/GenBank/DDBJ databases">
        <authorList>
            <person name="de Groot N.N."/>
        </authorList>
    </citation>
    <scope>NUCLEOTIDE SEQUENCE [LARGE SCALE GENOMIC DNA]</scope>
    <source>
        <strain evidence="1 2">DSM 797</strain>
    </source>
</reference>